<gene>
    <name evidence="1" type="ORF">G3M56_009165</name>
</gene>
<evidence type="ECO:0000313" key="2">
    <source>
        <dbReference type="Proteomes" id="UP000475117"/>
    </source>
</evidence>
<protein>
    <submittedName>
        <fullName evidence="1">Uncharacterized protein</fullName>
    </submittedName>
</protein>
<dbReference type="EMBL" id="CP066776">
    <property type="protein sequence ID" value="QQL44062.1"/>
    <property type="molecule type" value="Genomic_DNA"/>
</dbReference>
<dbReference type="Proteomes" id="UP000475117">
    <property type="component" value="Chromosome"/>
</dbReference>
<accession>A0A6B3LFP3</accession>
<organism evidence="1 2">
    <name type="scientific">Sulfuriroseicoccus oceanibius</name>
    <dbReference type="NCBI Taxonomy" id="2707525"/>
    <lineage>
        <taxon>Bacteria</taxon>
        <taxon>Pseudomonadati</taxon>
        <taxon>Verrucomicrobiota</taxon>
        <taxon>Verrucomicrobiia</taxon>
        <taxon>Verrucomicrobiales</taxon>
        <taxon>Verrucomicrobiaceae</taxon>
        <taxon>Sulfuriroseicoccus</taxon>
    </lineage>
</organism>
<dbReference type="KEGG" id="soa:G3M56_009165"/>
<dbReference type="Pfam" id="PF24716">
    <property type="entry name" value="WapI"/>
    <property type="match status" value="1"/>
</dbReference>
<evidence type="ECO:0000313" key="1">
    <source>
        <dbReference type="EMBL" id="QQL44062.1"/>
    </source>
</evidence>
<dbReference type="AlphaFoldDB" id="A0A6B3LFP3"/>
<sequence length="154" mass="17390">MVASTKITLISDDTAHFSISSLEYFSDSSGWRGLLTMRSGSFAVIDHTFYFDDLLEFRDRIRSIYKNLDGTATLRPRYEYDYIEVTATTRGHIAIKGHFESGTPETNRIDLEFILDQTYLPSLISSLDRAIEETQSEQVGAANRDNAGDCSQDL</sequence>
<dbReference type="InterPro" id="IPR056510">
    <property type="entry name" value="WapI"/>
</dbReference>
<name>A0A6B3LFP3_9BACT</name>
<reference evidence="1 2" key="1">
    <citation type="submission" date="2020-12" db="EMBL/GenBank/DDBJ databases">
        <title>Sulforoseuscoccus oceanibium gen. nov., sp. nov., a representative of the phylum Verrucomicrobia with special cytoplasmic membrane, and proposal of Sulforoseuscoccusaceae fam. nov.</title>
        <authorList>
            <person name="Xi F."/>
        </authorList>
    </citation>
    <scope>NUCLEOTIDE SEQUENCE [LARGE SCALE GENOMIC DNA]</scope>
    <source>
        <strain evidence="1 2">T37</strain>
    </source>
</reference>
<dbReference type="RefSeq" id="WP_164365712.1">
    <property type="nucleotide sequence ID" value="NZ_CP066776.1"/>
</dbReference>
<proteinExistence type="predicted"/>
<keyword evidence="2" id="KW-1185">Reference proteome</keyword>